<proteinExistence type="predicted"/>
<dbReference type="OrthoDB" id="2403472at2759"/>
<protein>
    <submittedName>
        <fullName evidence="1">Uncharacterized protein</fullName>
    </submittedName>
</protein>
<gene>
    <name evidence="1" type="ORF">C2G38_2249358</name>
</gene>
<dbReference type="AlphaFoldDB" id="A0A397UZN1"/>
<keyword evidence="2" id="KW-1185">Reference proteome</keyword>
<dbReference type="EMBL" id="QKWP01001001">
    <property type="protein sequence ID" value="RIB12666.1"/>
    <property type="molecule type" value="Genomic_DNA"/>
</dbReference>
<comment type="caution">
    <text evidence="1">The sequence shown here is derived from an EMBL/GenBank/DDBJ whole genome shotgun (WGS) entry which is preliminary data.</text>
</comment>
<name>A0A397UZN1_9GLOM</name>
<reference evidence="1 2" key="1">
    <citation type="submission" date="2018-06" db="EMBL/GenBank/DDBJ databases">
        <title>Comparative genomics reveals the genomic features of Rhizophagus irregularis, R. cerebriforme, R. diaphanum and Gigaspora rosea, and their symbiotic lifestyle signature.</title>
        <authorList>
            <person name="Morin E."/>
            <person name="San Clemente H."/>
            <person name="Chen E.C.H."/>
            <person name="De La Providencia I."/>
            <person name="Hainaut M."/>
            <person name="Kuo A."/>
            <person name="Kohler A."/>
            <person name="Murat C."/>
            <person name="Tang N."/>
            <person name="Roy S."/>
            <person name="Loubradou J."/>
            <person name="Henrissat B."/>
            <person name="Grigoriev I.V."/>
            <person name="Corradi N."/>
            <person name="Roux C."/>
            <person name="Martin F.M."/>
        </authorList>
    </citation>
    <scope>NUCLEOTIDE SEQUENCE [LARGE SCALE GENOMIC DNA]</scope>
    <source>
        <strain evidence="1 2">DAOM 194757</strain>
    </source>
</reference>
<sequence length="278" mass="32269">MVWKEEKGIYLPHYKLKYTRRPERYPIPHNYIVQTMYSKKNYTVKCSIEYIDDQPLYSIHFGEYLEQLVESTKSTSHAAELYCKALFEDIKNKNEQLNQTESKSKLSGPLLFGLLCKSIEAVHKTLSSNMIKIKPFNSYSKSTQRLHTLDLGKRLLDVIEGEKEIFFHSNDNIVLKQAKFEINNHTSLTKLDESLIQANAVYEMRQEITHKVNIKIPISLVDVDQPTTFEPITEEADITDPNIVSNILASIGKGRQQRIIDVLNYIIPLYIQKKYLIP</sequence>
<organism evidence="1 2">
    <name type="scientific">Gigaspora rosea</name>
    <dbReference type="NCBI Taxonomy" id="44941"/>
    <lineage>
        <taxon>Eukaryota</taxon>
        <taxon>Fungi</taxon>
        <taxon>Fungi incertae sedis</taxon>
        <taxon>Mucoromycota</taxon>
        <taxon>Glomeromycotina</taxon>
        <taxon>Glomeromycetes</taxon>
        <taxon>Diversisporales</taxon>
        <taxon>Gigasporaceae</taxon>
        <taxon>Gigaspora</taxon>
    </lineage>
</organism>
<evidence type="ECO:0000313" key="1">
    <source>
        <dbReference type="EMBL" id="RIB12666.1"/>
    </source>
</evidence>
<accession>A0A397UZN1</accession>
<evidence type="ECO:0000313" key="2">
    <source>
        <dbReference type="Proteomes" id="UP000266673"/>
    </source>
</evidence>
<dbReference type="Proteomes" id="UP000266673">
    <property type="component" value="Unassembled WGS sequence"/>
</dbReference>